<sequence>MVSIETQSCFAYGHSHKKAFLDAVDAWQKPFHFLLPVLPKRSLDEAILLNIVKRADKVLRRSLGSDGRRRQHSNIKDAWTKRNPTLLSKENAFFDAPLNAPDVPHAPDIKKSPDDITCFLHLRVQSGMEINR</sequence>
<evidence type="ECO:0000313" key="1">
    <source>
        <dbReference type="EMBL" id="KAH3851830.1"/>
    </source>
</evidence>
<reference evidence="1" key="1">
    <citation type="journal article" date="2019" name="bioRxiv">
        <title>The Genome of the Zebra Mussel, Dreissena polymorpha: A Resource for Invasive Species Research.</title>
        <authorList>
            <person name="McCartney M.A."/>
            <person name="Auch B."/>
            <person name="Kono T."/>
            <person name="Mallez S."/>
            <person name="Zhang Y."/>
            <person name="Obille A."/>
            <person name="Becker A."/>
            <person name="Abrahante J.E."/>
            <person name="Garbe J."/>
            <person name="Badalamenti J.P."/>
            <person name="Herman A."/>
            <person name="Mangelson H."/>
            <person name="Liachko I."/>
            <person name="Sullivan S."/>
            <person name="Sone E.D."/>
            <person name="Koren S."/>
            <person name="Silverstein K.A.T."/>
            <person name="Beckman K.B."/>
            <person name="Gohl D.M."/>
        </authorList>
    </citation>
    <scope>NUCLEOTIDE SEQUENCE</scope>
    <source>
        <strain evidence="1">Duluth1</strain>
        <tissue evidence="1">Whole animal</tissue>
    </source>
</reference>
<name>A0A9D4L5J1_DREPO</name>
<gene>
    <name evidence="1" type="ORF">DPMN_094317</name>
</gene>
<protein>
    <submittedName>
        <fullName evidence="1">Uncharacterized protein</fullName>
    </submittedName>
</protein>
<proteinExistence type="predicted"/>
<dbReference type="EMBL" id="JAIWYP010000003">
    <property type="protein sequence ID" value="KAH3851830.1"/>
    <property type="molecule type" value="Genomic_DNA"/>
</dbReference>
<reference evidence="1" key="2">
    <citation type="submission" date="2020-11" db="EMBL/GenBank/DDBJ databases">
        <authorList>
            <person name="McCartney M.A."/>
            <person name="Auch B."/>
            <person name="Kono T."/>
            <person name="Mallez S."/>
            <person name="Becker A."/>
            <person name="Gohl D.M."/>
            <person name="Silverstein K.A.T."/>
            <person name="Koren S."/>
            <person name="Bechman K.B."/>
            <person name="Herman A."/>
            <person name="Abrahante J.E."/>
            <person name="Garbe J."/>
        </authorList>
    </citation>
    <scope>NUCLEOTIDE SEQUENCE</scope>
    <source>
        <strain evidence="1">Duluth1</strain>
        <tissue evidence="1">Whole animal</tissue>
    </source>
</reference>
<comment type="caution">
    <text evidence="1">The sequence shown here is derived from an EMBL/GenBank/DDBJ whole genome shotgun (WGS) entry which is preliminary data.</text>
</comment>
<accession>A0A9D4L5J1</accession>
<keyword evidence="2" id="KW-1185">Reference proteome</keyword>
<dbReference type="Proteomes" id="UP000828390">
    <property type="component" value="Unassembled WGS sequence"/>
</dbReference>
<organism evidence="1 2">
    <name type="scientific">Dreissena polymorpha</name>
    <name type="common">Zebra mussel</name>
    <name type="synonym">Mytilus polymorpha</name>
    <dbReference type="NCBI Taxonomy" id="45954"/>
    <lineage>
        <taxon>Eukaryota</taxon>
        <taxon>Metazoa</taxon>
        <taxon>Spiralia</taxon>
        <taxon>Lophotrochozoa</taxon>
        <taxon>Mollusca</taxon>
        <taxon>Bivalvia</taxon>
        <taxon>Autobranchia</taxon>
        <taxon>Heteroconchia</taxon>
        <taxon>Euheterodonta</taxon>
        <taxon>Imparidentia</taxon>
        <taxon>Neoheterodontei</taxon>
        <taxon>Myida</taxon>
        <taxon>Dreissenoidea</taxon>
        <taxon>Dreissenidae</taxon>
        <taxon>Dreissena</taxon>
    </lineage>
</organism>
<evidence type="ECO:0000313" key="2">
    <source>
        <dbReference type="Proteomes" id="UP000828390"/>
    </source>
</evidence>
<dbReference type="AlphaFoldDB" id="A0A9D4L5J1"/>